<feature type="transmembrane region" description="Helical" evidence="8">
    <location>
        <begin position="334"/>
        <end position="351"/>
    </location>
</feature>
<keyword evidence="11" id="KW-1185">Reference proteome</keyword>
<evidence type="ECO:0000313" key="11">
    <source>
        <dbReference type="Proteomes" id="UP000019384"/>
    </source>
</evidence>
<dbReference type="InterPro" id="IPR050360">
    <property type="entry name" value="MFS_Sugar_Transporters"/>
</dbReference>
<evidence type="ECO:0000313" key="10">
    <source>
        <dbReference type="EMBL" id="CDK25428.1"/>
    </source>
</evidence>
<feature type="transmembrane region" description="Helical" evidence="8">
    <location>
        <begin position="91"/>
        <end position="109"/>
    </location>
</feature>
<dbReference type="PANTHER" id="PTHR48022:SF31">
    <property type="entry name" value="HEXOSE TRANSPORTER"/>
    <property type="match status" value="1"/>
</dbReference>
<dbReference type="Gene3D" id="1.20.1250.20">
    <property type="entry name" value="MFS general substrate transporter like domains"/>
    <property type="match status" value="1"/>
</dbReference>
<dbReference type="Proteomes" id="UP000019384">
    <property type="component" value="Unassembled WGS sequence"/>
</dbReference>
<protein>
    <recommendedName>
        <fullName evidence="9">Major facilitator superfamily (MFS) profile domain-containing protein</fullName>
    </recommendedName>
</protein>
<feature type="transmembrane region" description="Helical" evidence="8">
    <location>
        <begin position="150"/>
        <end position="170"/>
    </location>
</feature>
<proteinExistence type="inferred from homology"/>
<evidence type="ECO:0000256" key="6">
    <source>
        <dbReference type="ARBA" id="ARBA00023136"/>
    </source>
</evidence>
<feature type="transmembrane region" description="Helical" evidence="8">
    <location>
        <begin position="265"/>
        <end position="287"/>
    </location>
</feature>
<dbReference type="GO" id="GO:0005351">
    <property type="term" value="F:carbohydrate:proton symporter activity"/>
    <property type="evidence" value="ECO:0007669"/>
    <property type="project" value="TreeGrafter"/>
</dbReference>
<evidence type="ECO:0000256" key="7">
    <source>
        <dbReference type="RuleBase" id="RU003346"/>
    </source>
</evidence>
<feature type="transmembrane region" description="Helical" evidence="8">
    <location>
        <begin position="363"/>
        <end position="382"/>
    </location>
</feature>
<dbReference type="InterPro" id="IPR005828">
    <property type="entry name" value="MFS_sugar_transport-like"/>
</dbReference>
<dbReference type="AlphaFoldDB" id="W6MHX7"/>
<dbReference type="PROSITE" id="PS50850">
    <property type="entry name" value="MFS"/>
    <property type="match status" value="1"/>
</dbReference>
<evidence type="ECO:0000256" key="8">
    <source>
        <dbReference type="SAM" id="Phobius"/>
    </source>
</evidence>
<name>W6MHX7_9ASCO</name>
<dbReference type="RefSeq" id="XP_022457440.1">
    <property type="nucleotide sequence ID" value="XM_022603571.1"/>
</dbReference>
<dbReference type="InterPro" id="IPR036259">
    <property type="entry name" value="MFS_trans_sf"/>
</dbReference>
<evidence type="ECO:0000256" key="5">
    <source>
        <dbReference type="ARBA" id="ARBA00022989"/>
    </source>
</evidence>
<feature type="transmembrane region" description="Helical" evidence="8">
    <location>
        <begin position="307"/>
        <end position="327"/>
    </location>
</feature>
<dbReference type="NCBIfam" id="TIGR00879">
    <property type="entry name" value="SP"/>
    <property type="match status" value="1"/>
</dbReference>
<keyword evidence="5 8" id="KW-1133">Transmembrane helix</keyword>
<feature type="domain" description="Major facilitator superfamily (MFS) profile" evidence="9">
    <location>
        <begin position="23"/>
        <end position="454"/>
    </location>
</feature>
<accession>W6MHX7</accession>
<evidence type="ECO:0000256" key="4">
    <source>
        <dbReference type="ARBA" id="ARBA00022692"/>
    </source>
</evidence>
<feature type="transmembrane region" description="Helical" evidence="8">
    <location>
        <begin position="53"/>
        <end position="79"/>
    </location>
</feature>
<dbReference type="GO" id="GO:0016020">
    <property type="term" value="C:membrane"/>
    <property type="evidence" value="ECO:0007669"/>
    <property type="project" value="UniProtKB-SubCell"/>
</dbReference>
<feature type="transmembrane region" description="Helical" evidence="8">
    <location>
        <begin position="115"/>
        <end position="138"/>
    </location>
</feature>
<dbReference type="EMBL" id="HG793126">
    <property type="protein sequence ID" value="CDK25428.1"/>
    <property type="molecule type" value="Genomic_DNA"/>
</dbReference>
<comment type="subcellular location">
    <subcellularLocation>
        <location evidence="1">Membrane</location>
        <topology evidence="1">Multi-pass membrane protein</topology>
    </subcellularLocation>
</comment>
<keyword evidence="4 8" id="KW-0812">Transmembrane</keyword>
<feature type="transmembrane region" description="Helical" evidence="8">
    <location>
        <begin position="403"/>
        <end position="423"/>
    </location>
</feature>
<evidence type="ECO:0000259" key="9">
    <source>
        <dbReference type="PROSITE" id="PS50850"/>
    </source>
</evidence>
<keyword evidence="3 7" id="KW-0813">Transport</keyword>
<gene>
    <name evidence="10" type="ORF">KUCA_T00001398001</name>
</gene>
<dbReference type="GeneID" id="34518828"/>
<dbReference type="PRINTS" id="PR00171">
    <property type="entry name" value="SUGRTRNSPORT"/>
</dbReference>
<dbReference type="InterPro" id="IPR003663">
    <property type="entry name" value="Sugar/inositol_transpt"/>
</dbReference>
<dbReference type="PANTHER" id="PTHR48022">
    <property type="entry name" value="PLASTIDIC GLUCOSE TRANSPORTER 4"/>
    <property type="match status" value="1"/>
</dbReference>
<evidence type="ECO:0000256" key="2">
    <source>
        <dbReference type="ARBA" id="ARBA00010992"/>
    </source>
</evidence>
<comment type="similarity">
    <text evidence="2 7">Belongs to the major facilitator superfamily. Sugar transporter (TC 2.A.1.1) family.</text>
</comment>
<evidence type="ECO:0000256" key="1">
    <source>
        <dbReference type="ARBA" id="ARBA00004141"/>
    </source>
</evidence>
<feature type="transmembrane region" description="Helical" evidence="8">
    <location>
        <begin position="182"/>
        <end position="201"/>
    </location>
</feature>
<dbReference type="Pfam" id="PF00083">
    <property type="entry name" value="Sugar_tr"/>
    <property type="match status" value="1"/>
</dbReference>
<sequence>MSSAFPNIPRTVPKSQLGLLICVVLTSMANSCIMGYDSMMMNSLYSLPQFSGVFTLNSTTVGLYNASMWMGNILSCLVMQPCADKLGRRPTLVVSACICLIGVVLQSASQNIAMFIVSRIVLGFGVEVAGSAAPLLVGEISPTKYRGLMLGIYFTFFQAGSLVASGVTYGTQHIQSTWAWRVPSILQIVPSLISVIMLIFVPESPRFMVSRGKIDYARDTLKVANNIDNAEAELLIVEIEKAIALEANVSPWTSLFKTKPNIHRVLIVISLALMLELGGSSVVSYYLTFLLEQAGITSTKTILQINIIMSSWTFFWAVVGASCFDFTGRKLQSFVCMCGMIISFFVLGGFVKTYSGSDNTSGQYATVFWMGLFSAFYNFAFTPMNCLYPTEIFPYKTRASGTTVFKFFNCGFGLLASFVLSFGMDNLNWKFYILNAGYDILFLPCIYFLWVETSKCNLEDIAIKFGDLSVDFIESPHSESDVETEEVPGMVSEKN</sequence>
<dbReference type="FunFam" id="1.20.1250.20:FF:000134">
    <property type="entry name" value="MFS sugar transporter protein"/>
    <property type="match status" value="1"/>
</dbReference>
<dbReference type="InterPro" id="IPR020846">
    <property type="entry name" value="MFS_dom"/>
</dbReference>
<reference evidence="10" key="2">
    <citation type="submission" date="2014-02" db="EMBL/GenBank/DDBJ databases">
        <title>Complete DNA sequence of /Kuraishia capsulata/ illustrates novel genomic features among budding yeasts (/Saccharomycotina/).</title>
        <authorList>
            <person name="Morales L."/>
            <person name="Noel B."/>
            <person name="Porcel B."/>
            <person name="Marcet-Houben M."/>
            <person name="Hullo M-F."/>
            <person name="Sacerdot C."/>
            <person name="Tekaia F."/>
            <person name="Leh-Louis V."/>
            <person name="Despons L."/>
            <person name="Khanna V."/>
            <person name="Aury J-M."/>
            <person name="Barbe V."/>
            <person name="Couloux A."/>
            <person name="Labadie K."/>
            <person name="Pelletier E."/>
            <person name="Souciet J-L."/>
            <person name="Boekhout T."/>
            <person name="Gabaldon T."/>
            <person name="Wincker P."/>
            <person name="Dujon B."/>
        </authorList>
    </citation>
    <scope>NUCLEOTIDE SEQUENCE</scope>
    <source>
        <strain evidence="10">CBS 1993</strain>
    </source>
</reference>
<evidence type="ECO:0000256" key="3">
    <source>
        <dbReference type="ARBA" id="ARBA00022448"/>
    </source>
</evidence>
<dbReference type="STRING" id="1382522.W6MHX7"/>
<organism evidence="10 11">
    <name type="scientific">Kuraishia capsulata CBS 1993</name>
    <dbReference type="NCBI Taxonomy" id="1382522"/>
    <lineage>
        <taxon>Eukaryota</taxon>
        <taxon>Fungi</taxon>
        <taxon>Dikarya</taxon>
        <taxon>Ascomycota</taxon>
        <taxon>Saccharomycotina</taxon>
        <taxon>Pichiomycetes</taxon>
        <taxon>Pichiales</taxon>
        <taxon>Pichiaceae</taxon>
        <taxon>Kuraishia</taxon>
    </lineage>
</organism>
<dbReference type="HOGENOM" id="CLU_001265_30_13_1"/>
<feature type="transmembrane region" description="Helical" evidence="8">
    <location>
        <begin position="429"/>
        <end position="450"/>
    </location>
</feature>
<keyword evidence="6 8" id="KW-0472">Membrane</keyword>
<dbReference type="OrthoDB" id="6133115at2759"/>
<reference evidence="10" key="1">
    <citation type="submission" date="2013-12" db="EMBL/GenBank/DDBJ databases">
        <authorList>
            <person name="Genoscope - CEA"/>
        </authorList>
    </citation>
    <scope>NUCLEOTIDE SEQUENCE</scope>
    <source>
        <strain evidence="10">CBS 1993</strain>
    </source>
</reference>
<dbReference type="SUPFAM" id="SSF103473">
    <property type="entry name" value="MFS general substrate transporter"/>
    <property type="match status" value="1"/>
</dbReference>